<organism evidence="1 2">
    <name type="scientific">Emticicia aquatilis</name>
    <dbReference type="NCBI Taxonomy" id="1537369"/>
    <lineage>
        <taxon>Bacteria</taxon>
        <taxon>Pseudomonadati</taxon>
        <taxon>Bacteroidota</taxon>
        <taxon>Cytophagia</taxon>
        <taxon>Cytophagales</taxon>
        <taxon>Leadbetterellaceae</taxon>
        <taxon>Emticicia</taxon>
    </lineage>
</organism>
<reference evidence="1" key="2">
    <citation type="submission" date="2020-09" db="EMBL/GenBank/DDBJ databases">
        <authorList>
            <person name="Sun Q."/>
            <person name="Zhou Y."/>
        </authorList>
    </citation>
    <scope>NUCLEOTIDE SEQUENCE</scope>
    <source>
        <strain evidence="1">CGMCC 1.15958</strain>
    </source>
</reference>
<gene>
    <name evidence="1" type="ORF">GCM10011514_40900</name>
</gene>
<evidence type="ECO:0000313" key="1">
    <source>
        <dbReference type="EMBL" id="GGD72618.1"/>
    </source>
</evidence>
<evidence type="ECO:0000313" key="2">
    <source>
        <dbReference type="Proteomes" id="UP000609064"/>
    </source>
</evidence>
<accession>A0A916Z1T8</accession>
<dbReference type="AlphaFoldDB" id="A0A916Z1T8"/>
<dbReference type="EMBL" id="BMKK01000010">
    <property type="protein sequence ID" value="GGD72618.1"/>
    <property type="molecule type" value="Genomic_DNA"/>
</dbReference>
<reference evidence="1" key="1">
    <citation type="journal article" date="2014" name="Int. J. Syst. Evol. Microbiol.">
        <title>Complete genome sequence of Corynebacterium casei LMG S-19264T (=DSM 44701T), isolated from a smear-ripened cheese.</title>
        <authorList>
            <consortium name="US DOE Joint Genome Institute (JGI-PGF)"/>
            <person name="Walter F."/>
            <person name="Albersmeier A."/>
            <person name="Kalinowski J."/>
            <person name="Ruckert C."/>
        </authorList>
    </citation>
    <scope>NUCLEOTIDE SEQUENCE</scope>
    <source>
        <strain evidence="1">CGMCC 1.15958</strain>
    </source>
</reference>
<protein>
    <submittedName>
        <fullName evidence="1">Uncharacterized protein</fullName>
    </submittedName>
</protein>
<keyword evidence="2" id="KW-1185">Reference proteome</keyword>
<dbReference type="Proteomes" id="UP000609064">
    <property type="component" value="Unassembled WGS sequence"/>
</dbReference>
<comment type="caution">
    <text evidence="1">The sequence shown here is derived from an EMBL/GenBank/DDBJ whole genome shotgun (WGS) entry which is preliminary data.</text>
</comment>
<proteinExistence type="predicted"/>
<name>A0A916Z1T8_9BACT</name>
<sequence>MGTTSDFIFETSTSSNLNFSFEHEKAIIDKTINILKNRIGFFIMICLKQ</sequence>